<dbReference type="Proteomes" id="UP000664277">
    <property type="component" value="Unassembled WGS sequence"/>
</dbReference>
<dbReference type="Pfam" id="PF13405">
    <property type="entry name" value="EF-hand_6"/>
    <property type="match status" value="1"/>
</dbReference>
<organism evidence="2 3">
    <name type="scientific">Candidatus Obscuribacter phosphatis</name>
    <dbReference type="NCBI Taxonomy" id="1906157"/>
    <lineage>
        <taxon>Bacteria</taxon>
        <taxon>Bacillati</taxon>
        <taxon>Candidatus Melainabacteria</taxon>
        <taxon>Candidatus Obscuribacterales</taxon>
        <taxon>Candidatus Obscuribacteraceae</taxon>
        <taxon>Candidatus Obscuribacter</taxon>
    </lineage>
</organism>
<evidence type="ECO:0000313" key="3">
    <source>
        <dbReference type="Proteomes" id="UP000664277"/>
    </source>
</evidence>
<evidence type="ECO:0000313" key="2">
    <source>
        <dbReference type="EMBL" id="MBN8660645.1"/>
    </source>
</evidence>
<dbReference type="PROSITE" id="PS00018">
    <property type="entry name" value="EF_HAND_1"/>
    <property type="match status" value="1"/>
</dbReference>
<dbReference type="SUPFAM" id="SSF47473">
    <property type="entry name" value="EF-hand"/>
    <property type="match status" value="1"/>
</dbReference>
<sequence>MSEPDEFEKAWVSNYVPKGTVQDSINQIKEYAYKSFDALDANGNGFIERSELEAALKSDATPAREKSFITFLLSNQEAISDQVKEDPTGPKGGISRLDLDAYFKLLLASMK</sequence>
<dbReference type="Gene3D" id="1.10.238.10">
    <property type="entry name" value="EF-hand"/>
    <property type="match status" value="1"/>
</dbReference>
<gene>
    <name evidence="2" type="ORF">J0M35_09800</name>
</gene>
<evidence type="ECO:0000259" key="1">
    <source>
        <dbReference type="PROSITE" id="PS50222"/>
    </source>
</evidence>
<dbReference type="AlphaFoldDB" id="A0A8J7PL17"/>
<dbReference type="PROSITE" id="PS50222">
    <property type="entry name" value="EF_HAND_2"/>
    <property type="match status" value="1"/>
</dbReference>
<dbReference type="GO" id="GO:0005509">
    <property type="term" value="F:calcium ion binding"/>
    <property type="evidence" value="ECO:0007669"/>
    <property type="project" value="InterPro"/>
</dbReference>
<dbReference type="InterPro" id="IPR018247">
    <property type="entry name" value="EF_Hand_1_Ca_BS"/>
</dbReference>
<dbReference type="EMBL" id="JAFLCK010000012">
    <property type="protein sequence ID" value="MBN8660645.1"/>
    <property type="molecule type" value="Genomic_DNA"/>
</dbReference>
<proteinExistence type="predicted"/>
<dbReference type="InterPro" id="IPR002048">
    <property type="entry name" value="EF_hand_dom"/>
</dbReference>
<feature type="domain" description="EF-hand" evidence="1">
    <location>
        <begin position="27"/>
        <end position="62"/>
    </location>
</feature>
<name>A0A8J7PL17_9BACT</name>
<protein>
    <recommendedName>
        <fullName evidence="1">EF-hand domain-containing protein</fullName>
    </recommendedName>
</protein>
<reference evidence="2" key="1">
    <citation type="submission" date="2021-02" db="EMBL/GenBank/DDBJ databases">
        <title>Genome-Resolved Metagenomics of a Microbial Community Performing Photosynthetic Biological Nutrient Removal.</title>
        <authorList>
            <person name="Mcdaniel E.A."/>
        </authorList>
    </citation>
    <scope>NUCLEOTIDE SEQUENCE</scope>
    <source>
        <strain evidence="2">UWPOB_OBS1</strain>
    </source>
</reference>
<comment type="caution">
    <text evidence="2">The sequence shown here is derived from an EMBL/GenBank/DDBJ whole genome shotgun (WGS) entry which is preliminary data.</text>
</comment>
<accession>A0A8J7PL17</accession>
<dbReference type="InterPro" id="IPR011992">
    <property type="entry name" value="EF-hand-dom_pair"/>
</dbReference>